<comment type="caution">
    <text evidence="3">The sequence shown here is derived from an EMBL/GenBank/DDBJ whole genome shotgun (WGS) entry which is preliminary data.</text>
</comment>
<evidence type="ECO:0000313" key="4">
    <source>
        <dbReference type="Proteomes" id="UP001358417"/>
    </source>
</evidence>
<feature type="compositionally biased region" description="Basic and acidic residues" evidence="1">
    <location>
        <begin position="291"/>
        <end position="303"/>
    </location>
</feature>
<dbReference type="GeneID" id="89968254"/>
<feature type="domain" description="DNA ligase D 3'-phosphoesterase" evidence="2">
    <location>
        <begin position="126"/>
        <end position="265"/>
    </location>
</feature>
<name>A0AAV9NPE2_9EURO</name>
<dbReference type="InterPro" id="IPR014144">
    <property type="entry name" value="LigD_PE_domain"/>
</dbReference>
<feature type="region of interest" description="Disordered" evidence="1">
    <location>
        <begin position="207"/>
        <end position="239"/>
    </location>
</feature>
<dbReference type="AlphaFoldDB" id="A0AAV9NPE2"/>
<feature type="compositionally biased region" description="Pro residues" evidence="1">
    <location>
        <begin position="373"/>
        <end position="395"/>
    </location>
</feature>
<feature type="region of interest" description="Disordered" evidence="1">
    <location>
        <begin position="270"/>
        <end position="403"/>
    </location>
</feature>
<dbReference type="PANTHER" id="PTHR39465:SF1">
    <property type="entry name" value="DNA LIGASE D 3'-PHOSPHOESTERASE DOMAIN-CONTAINING PROTEIN"/>
    <property type="match status" value="1"/>
</dbReference>
<feature type="compositionally biased region" description="Polar residues" evidence="1">
    <location>
        <begin position="208"/>
        <end position="225"/>
    </location>
</feature>
<evidence type="ECO:0000313" key="3">
    <source>
        <dbReference type="EMBL" id="KAK5064199.1"/>
    </source>
</evidence>
<feature type="compositionally biased region" description="Polar residues" evidence="1">
    <location>
        <begin position="307"/>
        <end position="316"/>
    </location>
</feature>
<keyword evidence="4" id="KW-1185">Reference proteome</keyword>
<reference evidence="3 4" key="1">
    <citation type="submission" date="2023-08" db="EMBL/GenBank/DDBJ databases">
        <title>Black Yeasts Isolated from many extreme environments.</title>
        <authorList>
            <person name="Coleine C."/>
            <person name="Stajich J.E."/>
            <person name="Selbmann L."/>
        </authorList>
    </citation>
    <scope>NUCLEOTIDE SEQUENCE [LARGE SCALE GENOMIC DNA]</scope>
    <source>
        <strain evidence="3 4">CCFEE 5792</strain>
    </source>
</reference>
<proteinExistence type="predicted"/>
<sequence>MNGLDGHEDDAATIENPFVKSKNKSWELRAPHSLNRSVSPPSRLRVKQEANVTKAIIPKSLAPIKSETAAVEAGEIEIDDHVSFFSTKLLAARLPVLANQPRLAHQAWLDLYRRNLNDRGHHFVVHQHDHPIAGTHYDLRLQCNATSSISFAIMYGLPGDPNSRRLNRNATETRVHNLWNHLIETASSETGTMLLWDTGEYSVIPYNAKQTSSDPVSCTDTSDSNSEPEDSKNGESEPAKLHRAFQARKIKLRLHGTKLPPNYTISLRLTTDNFRSTQPAPPSFKRRRRNNKADAAGRRREPEILDSSRSPSPEQSPNDEDPSEQQRSARAAQLKQSVSSLRRLASPPARKRSIGATVDQKSDREQKHISPSAQPPPPLPPPLPSPPDPHRPQSPIPTAHPTMDSDEQIRLQNAYPGATNSINSIHQRKWFLSLDRPASGFTRTKDPRTGTQIWRRCEAGPSEKFHVLGREHETSVLTGRKAADVAADEGLVGYRPRGGWVGITE</sequence>
<dbReference type="Proteomes" id="UP001358417">
    <property type="component" value="Unassembled WGS sequence"/>
</dbReference>
<dbReference type="Pfam" id="PF13298">
    <property type="entry name" value="LigD_N"/>
    <property type="match status" value="1"/>
</dbReference>
<dbReference type="PANTHER" id="PTHR39465">
    <property type="entry name" value="DNA LIGASE D, 3'-PHOSPHOESTERASE DOMAIN"/>
    <property type="match status" value="1"/>
</dbReference>
<accession>A0AAV9NPE2</accession>
<dbReference type="RefSeq" id="XP_064711523.1">
    <property type="nucleotide sequence ID" value="XM_064843663.1"/>
</dbReference>
<evidence type="ECO:0000259" key="2">
    <source>
        <dbReference type="Pfam" id="PF13298"/>
    </source>
</evidence>
<gene>
    <name evidence="3" type="ORF">LTR84_000032</name>
</gene>
<evidence type="ECO:0000256" key="1">
    <source>
        <dbReference type="SAM" id="MobiDB-lite"/>
    </source>
</evidence>
<protein>
    <recommendedName>
        <fullName evidence="2">DNA ligase D 3'-phosphoesterase domain-containing protein</fullName>
    </recommendedName>
</protein>
<feature type="compositionally biased region" description="Basic and acidic residues" evidence="1">
    <location>
        <begin position="229"/>
        <end position="239"/>
    </location>
</feature>
<organism evidence="3 4">
    <name type="scientific">Exophiala bonariae</name>
    <dbReference type="NCBI Taxonomy" id="1690606"/>
    <lineage>
        <taxon>Eukaryota</taxon>
        <taxon>Fungi</taxon>
        <taxon>Dikarya</taxon>
        <taxon>Ascomycota</taxon>
        <taxon>Pezizomycotina</taxon>
        <taxon>Eurotiomycetes</taxon>
        <taxon>Chaetothyriomycetidae</taxon>
        <taxon>Chaetothyriales</taxon>
        <taxon>Herpotrichiellaceae</taxon>
        <taxon>Exophiala</taxon>
    </lineage>
</organism>
<dbReference type="EMBL" id="JAVRRD010000001">
    <property type="protein sequence ID" value="KAK5064199.1"/>
    <property type="molecule type" value="Genomic_DNA"/>
</dbReference>